<dbReference type="SUPFAM" id="SSF53271">
    <property type="entry name" value="PRTase-like"/>
    <property type="match status" value="1"/>
</dbReference>
<keyword evidence="2" id="KW-1185">Reference proteome</keyword>
<accession>A0A941IIB7</accession>
<dbReference type="InterPro" id="IPR029057">
    <property type="entry name" value="PRTase-like"/>
</dbReference>
<dbReference type="RefSeq" id="WP_212517135.1">
    <property type="nucleotide sequence ID" value="NZ_JAGSOH010000011.1"/>
</dbReference>
<reference evidence="1" key="1">
    <citation type="submission" date="2021-04" db="EMBL/GenBank/DDBJ databases">
        <title>Genome based classification of Actinospica acidithermotolerans sp. nov., an actinobacterium isolated from an Indonesian hot spring.</title>
        <authorList>
            <person name="Kusuma A.B."/>
            <person name="Putra K.E."/>
            <person name="Nafisah S."/>
            <person name="Loh J."/>
            <person name="Nouioui I."/>
            <person name="Goodfellow M."/>
        </authorList>
    </citation>
    <scope>NUCLEOTIDE SEQUENCE</scope>
    <source>
        <strain evidence="1">MGRD01-02</strain>
    </source>
</reference>
<evidence type="ECO:0008006" key="3">
    <source>
        <dbReference type="Google" id="ProtNLM"/>
    </source>
</evidence>
<name>A0A941IIB7_9ACTN</name>
<dbReference type="Proteomes" id="UP000676325">
    <property type="component" value="Unassembled WGS sequence"/>
</dbReference>
<comment type="caution">
    <text evidence="1">The sequence shown here is derived from an EMBL/GenBank/DDBJ whole genome shotgun (WGS) entry which is preliminary data.</text>
</comment>
<protein>
    <recommendedName>
        <fullName evidence="3">Phosphoribosyltransferase</fullName>
    </recommendedName>
</protein>
<sequence>MKLHLIDDLPLFGVCDDMAGMERSLRHRIDSLTRTAPAQVSYIDFAGFRSLWEATAHGACATALVVGTRPRILAARFAHASRDCAVIAVHPKRRHGTHGETAAVEVEEDLQVLPLAGGPLTVLDDIMFSGKTAVSVLSSLPPASWRGPVSVRTVLATREAINFVKTACPQAQVVSQIVADYAPVTEGTAIFLWDLLFGTLGGRPFLSRTDLLAPFFGDDLAGLLGIRDDVDATSGWRVL</sequence>
<dbReference type="EMBL" id="JAGSOH010000011">
    <property type="protein sequence ID" value="MBR7825988.1"/>
    <property type="molecule type" value="Genomic_DNA"/>
</dbReference>
<proteinExistence type="predicted"/>
<organism evidence="1 2">
    <name type="scientific">Actinospica acidithermotolerans</name>
    <dbReference type="NCBI Taxonomy" id="2828514"/>
    <lineage>
        <taxon>Bacteria</taxon>
        <taxon>Bacillati</taxon>
        <taxon>Actinomycetota</taxon>
        <taxon>Actinomycetes</taxon>
        <taxon>Catenulisporales</taxon>
        <taxon>Actinospicaceae</taxon>
        <taxon>Actinospica</taxon>
    </lineage>
</organism>
<gene>
    <name evidence="1" type="ORF">KDK95_06700</name>
</gene>
<dbReference type="AlphaFoldDB" id="A0A941IIB7"/>
<evidence type="ECO:0000313" key="1">
    <source>
        <dbReference type="EMBL" id="MBR7825988.1"/>
    </source>
</evidence>
<evidence type="ECO:0000313" key="2">
    <source>
        <dbReference type="Proteomes" id="UP000676325"/>
    </source>
</evidence>